<evidence type="ECO:0000313" key="8">
    <source>
        <dbReference type="Proteomes" id="UP000628017"/>
    </source>
</evidence>
<dbReference type="InterPro" id="IPR050319">
    <property type="entry name" value="ABC_transp_ATP-bind"/>
</dbReference>
<reference evidence="7" key="2">
    <citation type="submission" date="2020-09" db="EMBL/GenBank/DDBJ databases">
        <authorList>
            <person name="Sun Q."/>
            <person name="Zhou Y."/>
        </authorList>
    </citation>
    <scope>NUCLEOTIDE SEQUENCE</scope>
    <source>
        <strain evidence="7">CGMCC 1.15880</strain>
    </source>
</reference>
<dbReference type="FunFam" id="3.40.50.300:FF:000016">
    <property type="entry name" value="Oligopeptide ABC transporter ATP-binding component"/>
    <property type="match status" value="1"/>
</dbReference>
<dbReference type="InterPro" id="IPR013563">
    <property type="entry name" value="Oligopep_ABC_C"/>
</dbReference>
<comment type="subcellular location">
    <subcellularLocation>
        <location evidence="1">Cell inner membrane</location>
        <topology evidence="1">Peripheral membrane protein</topology>
    </subcellularLocation>
</comment>
<dbReference type="Pfam" id="PF00005">
    <property type="entry name" value="ABC_tran"/>
    <property type="match status" value="1"/>
</dbReference>
<dbReference type="GO" id="GO:0015833">
    <property type="term" value="P:peptide transport"/>
    <property type="evidence" value="ECO:0007669"/>
    <property type="project" value="InterPro"/>
</dbReference>
<dbReference type="CDD" id="cd03257">
    <property type="entry name" value="ABC_NikE_OppD_transporters"/>
    <property type="match status" value="1"/>
</dbReference>
<gene>
    <name evidence="7" type="ORF">GCM10011498_03550</name>
</gene>
<dbReference type="PROSITE" id="PS00211">
    <property type="entry name" value="ABC_TRANSPORTER_1"/>
    <property type="match status" value="1"/>
</dbReference>
<evidence type="ECO:0000313" key="7">
    <source>
        <dbReference type="EMBL" id="GGA07002.1"/>
    </source>
</evidence>
<dbReference type="SUPFAM" id="SSF52540">
    <property type="entry name" value="P-loop containing nucleoside triphosphate hydrolases"/>
    <property type="match status" value="1"/>
</dbReference>
<name>A0A916QRU3_9RHOB</name>
<evidence type="ECO:0000256" key="4">
    <source>
        <dbReference type="ARBA" id="ARBA00022741"/>
    </source>
</evidence>
<dbReference type="SMART" id="SM00382">
    <property type="entry name" value="AAA"/>
    <property type="match status" value="1"/>
</dbReference>
<evidence type="ECO:0000256" key="3">
    <source>
        <dbReference type="ARBA" id="ARBA00022448"/>
    </source>
</evidence>
<dbReference type="RefSeq" id="WP_188670335.1">
    <property type="nucleotide sequence ID" value="NZ_BMKA01000001.1"/>
</dbReference>
<dbReference type="InterPro" id="IPR003439">
    <property type="entry name" value="ABC_transporter-like_ATP-bd"/>
</dbReference>
<dbReference type="GO" id="GO:0005886">
    <property type="term" value="C:plasma membrane"/>
    <property type="evidence" value="ECO:0007669"/>
    <property type="project" value="UniProtKB-SubCell"/>
</dbReference>
<sequence length="332" mass="36421">MSNETLVSVENLGVRFAVKRGGGWGKASYLYAVDDVSFEIKRGETLAIVGESGSGKTTTALAVARLVEAYQGKVNLDGTDFLSLDDEASRLARAKMQFIFQDPYSSLNPRLRAEQIVREPLDSLSTMDEAEKKEIVDRLFAEVGLRPEQQRLFPHQFSGGQRQRIGIARALATQPDLIICDEAVSALDVAVQAQILNLLRKLQADLNLTYLFISHDLGVVQHMCDSIAVMYMGRVVEHGTRMDLFNNPLHPYTSALLSAVPSVDKARREATKRILIPGDPPDPVNLPAGCRFANRCPVAQDICRSQDPALRDVKGGHKVACHLVGEDAVSPL</sequence>
<feature type="domain" description="ABC transporter" evidence="6">
    <location>
        <begin position="7"/>
        <end position="257"/>
    </location>
</feature>
<dbReference type="InterPro" id="IPR003593">
    <property type="entry name" value="AAA+_ATPase"/>
</dbReference>
<evidence type="ECO:0000259" key="6">
    <source>
        <dbReference type="PROSITE" id="PS50893"/>
    </source>
</evidence>
<dbReference type="Pfam" id="PF08352">
    <property type="entry name" value="oligo_HPY"/>
    <property type="match status" value="1"/>
</dbReference>
<dbReference type="NCBIfam" id="TIGR01727">
    <property type="entry name" value="oligo_HPY"/>
    <property type="match status" value="1"/>
</dbReference>
<evidence type="ECO:0000256" key="5">
    <source>
        <dbReference type="ARBA" id="ARBA00022840"/>
    </source>
</evidence>
<proteinExistence type="inferred from homology"/>
<dbReference type="GO" id="GO:0005524">
    <property type="term" value="F:ATP binding"/>
    <property type="evidence" value="ECO:0007669"/>
    <property type="project" value="UniProtKB-KW"/>
</dbReference>
<dbReference type="PROSITE" id="PS50893">
    <property type="entry name" value="ABC_TRANSPORTER_2"/>
    <property type="match status" value="1"/>
</dbReference>
<dbReference type="InterPro" id="IPR017871">
    <property type="entry name" value="ABC_transporter-like_CS"/>
</dbReference>
<keyword evidence="4" id="KW-0547">Nucleotide-binding</keyword>
<dbReference type="Gene3D" id="3.40.50.300">
    <property type="entry name" value="P-loop containing nucleotide triphosphate hydrolases"/>
    <property type="match status" value="1"/>
</dbReference>
<comment type="similarity">
    <text evidence="2">Belongs to the ABC transporter superfamily.</text>
</comment>
<protein>
    <submittedName>
        <fullName evidence="7">ABC transporter ATP-binding protein</fullName>
    </submittedName>
</protein>
<evidence type="ECO:0000256" key="2">
    <source>
        <dbReference type="ARBA" id="ARBA00005417"/>
    </source>
</evidence>
<keyword evidence="5 7" id="KW-0067">ATP-binding</keyword>
<dbReference type="Proteomes" id="UP000628017">
    <property type="component" value="Unassembled WGS sequence"/>
</dbReference>
<evidence type="ECO:0000256" key="1">
    <source>
        <dbReference type="ARBA" id="ARBA00004417"/>
    </source>
</evidence>
<dbReference type="AlphaFoldDB" id="A0A916QRU3"/>
<dbReference type="GO" id="GO:0016887">
    <property type="term" value="F:ATP hydrolysis activity"/>
    <property type="evidence" value="ECO:0007669"/>
    <property type="project" value="InterPro"/>
</dbReference>
<accession>A0A916QRU3</accession>
<keyword evidence="8" id="KW-1185">Reference proteome</keyword>
<comment type="caution">
    <text evidence="7">The sequence shown here is derived from an EMBL/GenBank/DDBJ whole genome shotgun (WGS) entry which is preliminary data.</text>
</comment>
<dbReference type="PANTHER" id="PTHR43776:SF7">
    <property type="entry name" value="D,D-DIPEPTIDE TRANSPORT ATP-BINDING PROTEIN DDPF-RELATED"/>
    <property type="match status" value="1"/>
</dbReference>
<dbReference type="GO" id="GO:0055085">
    <property type="term" value="P:transmembrane transport"/>
    <property type="evidence" value="ECO:0007669"/>
    <property type="project" value="UniProtKB-ARBA"/>
</dbReference>
<reference evidence="7" key="1">
    <citation type="journal article" date="2014" name="Int. J. Syst. Evol. Microbiol.">
        <title>Complete genome sequence of Corynebacterium casei LMG S-19264T (=DSM 44701T), isolated from a smear-ripened cheese.</title>
        <authorList>
            <consortium name="US DOE Joint Genome Institute (JGI-PGF)"/>
            <person name="Walter F."/>
            <person name="Albersmeier A."/>
            <person name="Kalinowski J."/>
            <person name="Ruckert C."/>
        </authorList>
    </citation>
    <scope>NUCLEOTIDE SEQUENCE</scope>
    <source>
        <strain evidence="7">CGMCC 1.15880</strain>
    </source>
</reference>
<organism evidence="7 8">
    <name type="scientific">Neptunicoccus cionae</name>
    <dbReference type="NCBI Taxonomy" id="2035344"/>
    <lineage>
        <taxon>Bacteria</taxon>
        <taxon>Pseudomonadati</taxon>
        <taxon>Pseudomonadota</taxon>
        <taxon>Alphaproteobacteria</taxon>
        <taxon>Rhodobacterales</taxon>
        <taxon>Paracoccaceae</taxon>
        <taxon>Neptunicoccus</taxon>
    </lineage>
</organism>
<dbReference type="EMBL" id="BMKA01000001">
    <property type="protein sequence ID" value="GGA07002.1"/>
    <property type="molecule type" value="Genomic_DNA"/>
</dbReference>
<keyword evidence="3" id="KW-0813">Transport</keyword>
<dbReference type="PANTHER" id="PTHR43776">
    <property type="entry name" value="TRANSPORT ATP-BINDING PROTEIN"/>
    <property type="match status" value="1"/>
</dbReference>
<dbReference type="InterPro" id="IPR027417">
    <property type="entry name" value="P-loop_NTPase"/>
</dbReference>